<evidence type="ECO:0000256" key="1">
    <source>
        <dbReference type="ARBA" id="ARBA00010954"/>
    </source>
</evidence>
<name>A0A9P8IG38_9PEZI</name>
<feature type="region of interest" description="Disordered" evidence="2">
    <location>
        <begin position="1"/>
        <end position="75"/>
    </location>
</feature>
<evidence type="ECO:0000256" key="2">
    <source>
        <dbReference type="SAM" id="MobiDB-lite"/>
    </source>
</evidence>
<comment type="caution">
    <text evidence="3">The sequence shown here is derived from an EMBL/GenBank/DDBJ whole genome shotgun (WGS) entry which is preliminary data.</text>
</comment>
<gene>
    <name evidence="3" type="ORF">FGG08_001851</name>
</gene>
<dbReference type="Pfam" id="PF05794">
    <property type="entry name" value="Tcp11"/>
    <property type="match status" value="1"/>
</dbReference>
<feature type="region of interest" description="Disordered" evidence="2">
    <location>
        <begin position="95"/>
        <end position="120"/>
    </location>
</feature>
<evidence type="ECO:0000313" key="4">
    <source>
        <dbReference type="Proteomes" id="UP000698800"/>
    </source>
</evidence>
<dbReference type="PANTHER" id="PTHR12832">
    <property type="entry name" value="TESTIS-SPECIFIC PROTEIN PBS13 T-COMPLEX 11"/>
    <property type="match status" value="1"/>
</dbReference>
<evidence type="ECO:0000313" key="3">
    <source>
        <dbReference type="EMBL" id="KAH0543812.1"/>
    </source>
</evidence>
<dbReference type="PANTHER" id="PTHR12832:SF11">
    <property type="entry name" value="LD23868P"/>
    <property type="match status" value="1"/>
</dbReference>
<comment type="similarity">
    <text evidence="1">Belongs to the TCP11 family.</text>
</comment>
<dbReference type="EMBL" id="JAGHQL010000026">
    <property type="protein sequence ID" value="KAH0543812.1"/>
    <property type="molecule type" value="Genomic_DNA"/>
</dbReference>
<dbReference type="Proteomes" id="UP000698800">
    <property type="component" value="Unassembled WGS sequence"/>
</dbReference>
<reference evidence="3" key="1">
    <citation type="submission" date="2021-03" db="EMBL/GenBank/DDBJ databases">
        <title>Comparative genomics and phylogenomic investigation of the class Geoglossomycetes provide insights into ecological specialization and systematics.</title>
        <authorList>
            <person name="Melie T."/>
            <person name="Pirro S."/>
            <person name="Miller A.N."/>
            <person name="Quandt A."/>
        </authorList>
    </citation>
    <scope>NUCLEOTIDE SEQUENCE</scope>
    <source>
        <strain evidence="3">GBOQ0MN5Z8</strain>
    </source>
</reference>
<dbReference type="InterPro" id="IPR008862">
    <property type="entry name" value="Tcp11"/>
</dbReference>
<dbReference type="GO" id="GO:0010737">
    <property type="term" value="P:protein kinase A signaling"/>
    <property type="evidence" value="ECO:0007669"/>
    <property type="project" value="TreeGrafter"/>
</dbReference>
<protein>
    <submittedName>
        <fullName evidence="3">Uncharacterized protein</fullName>
    </submittedName>
</protein>
<keyword evidence="4" id="KW-1185">Reference proteome</keyword>
<feature type="compositionally biased region" description="Polar residues" evidence="2">
    <location>
        <begin position="54"/>
        <end position="71"/>
    </location>
</feature>
<accession>A0A9P8IG38</accession>
<feature type="compositionally biased region" description="Basic and acidic residues" evidence="2">
    <location>
        <begin position="1"/>
        <end position="11"/>
    </location>
</feature>
<sequence>MSHRQKTENEGSGHGPVFSASAPGAAAEDDTPHPSTTTPAMPQSAADTPAGLYTSESHQTDGPSPQITINSLHPPPVTAKTLSELDIPQIVNNPKLRHDVGFDPNLHFRPNLDGEKGRRKRQQNEAYWVALHDELQRYLAIDDGVLNVGHGNFACSGDWTPKKIPAVFEAIREILKTLVPERDHSSVDQNMDVPLLMQQLKRDVLDVYRLSVWMGQLLKGHCAPMRDVSVDEMVAQIERGTKNGCTMSLVGGLKSLFGILETMKLDVANHQIRNLRVMLIADTVDFEQNYFRKRVHEGRIDARSIGLWYREALTQYAGVKAGTPVALFLRTLVHTLMPSSSGKLPASFVFDIERLELLRTELREVTCFKVCYTLFLKLLLKLKCPRDADNSTVQALRCQILEILGSDGFEEREERWNPKMGRVALEIVRFAQEFTGGNHRRLNDDEAQAFLCKHVRQDSPVFQALEKNVESAVCRLAVEHVEVFLKCSPLTVVERWVFPARSDKVRTHWKDVIPSIAKRLARIGHLHWQVWGPLVYMQSE</sequence>
<proteinExistence type="inferred from homology"/>
<organism evidence="3 4">
    <name type="scientific">Glutinoglossum americanum</name>
    <dbReference type="NCBI Taxonomy" id="1670608"/>
    <lineage>
        <taxon>Eukaryota</taxon>
        <taxon>Fungi</taxon>
        <taxon>Dikarya</taxon>
        <taxon>Ascomycota</taxon>
        <taxon>Pezizomycotina</taxon>
        <taxon>Geoglossomycetes</taxon>
        <taxon>Geoglossales</taxon>
        <taxon>Geoglossaceae</taxon>
        <taxon>Glutinoglossum</taxon>
    </lineage>
</organism>
<dbReference type="OrthoDB" id="276323at2759"/>
<dbReference type="AlphaFoldDB" id="A0A9P8IG38"/>